<keyword evidence="2" id="KW-1133">Transmembrane helix</keyword>
<comment type="caution">
    <text evidence="3">The sequence shown here is derived from an EMBL/GenBank/DDBJ whole genome shotgun (WGS) entry which is preliminary data.</text>
</comment>
<feature type="non-terminal residue" evidence="3">
    <location>
        <position position="1"/>
    </location>
</feature>
<evidence type="ECO:0000256" key="2">
    <source>
        <dbReference type="SAM" id="Phobius"/>
    </source>
</evidence>
<name>A0AAW0XZM3_CHEQU</name>
<feature type="region of interest" description="Disordered" evidence="1">
    <location>
        <begin position="108"/>
        <end position="132"/>
    </location>
</feature>
<keyword evidence="2" id="KW-0812">Transmembrane</keyword>
<gene>
    <name evidence="3" type="ORF">OTU49_015598</name>
</gene>
<protein>
    <submittedName>
        <fullName evidence="3">Uncharacterized protein</fullName>
    </submittedName>
</protein>
<feature type="transmembrane region" description="Helical" evidence="2">
    <location>
        <begin position="48"/>
        <end position="71"/>
    </location>
</feature>
<keyword evidence="4" id="KW-1185">Reference proteome</keyword>
<keyword evidence="2" id="KW-0472">Membrane</keyword>
<feature type="region of interest" description="Disordered" evidence="1">
    <location>
        <begin position="157"/>
        <end position="194"/>
    </location>
</feature>
<reference evidence="3 4" key="1">
    <citation type="journal article" date="2024" name="BMC Genomics">
        <title>Genome assembly of redclaw crayfish (Cherax quadricarinatus) provides insights into its immune adaptation and hypoxia tolerance.</title>
        <authorList>
            <person name="Liu Z."/>
            <person name="Zheng J."/>
            <person name="Li H."/>
            <person name="Fang K."/>
            <person name="Wang S."/>
            <person name="He J."/>
            <person name="Zhou D."/>
            <person name="Weng S."/>
            <person name="Chi M."/>
            <person name="Gu Z."/>
            <person name="He J."/>
            <person name="Li F."/>
            <person name="Wang M."/>
        </authorList>
    </citation>
    <scope>NUCLEOTIDE SEQUENCE [LARGE SCALE GENOMIC DNA]</scope>
    <source>
        <strain evidence="3">ZL_2023a</strain>
    </source>
</reference>
<feature type="transmembrane region" description="Helical" evidence="2">
    <location>
        <begin position="77"/>
        <end position="98"/>
    </location>
</feature>
<evidence type="ECO:0000313" key="3">
    <source>
        <dbReference type="EMBL" id="KAK8749852.1"/>
    </source>
</evidence>
<dbReference type="EMBL" id="JARKIK010000009">
    <property type="protein sequence ID" value="KAK8749852.1"/>
    <property type="molecule type" value="Genomic_DNA"/>
</dbReference>
<proteinExistence type="predicted"/>
<evidence type="ECO:0000313" key="4">
    <source>
        <dbReference type="Proteomes" id="UP001445076"/>
    </source>
</evidence>
<accession>A0AAW0XZM3</accession>
<evidence type="ECO:0000256" key="1">
    <source>
        <dbReference type="SAM" id="MobiDB-lite"/>
    </source>
</evidence>
<organism evidence="3 4">
    <name type="scientific">Cherax quadricarinatus</name>
    <name type="common">Australian red claw crayfish</name>
    <dbReference type="NCBI Taxonomy" id="27406"/>
    <lineage>
        <taxon>Eukaryota</taxon>
        <taxon>Metazoa</taxon>
        <taxon>Ecdysozoa</taxon>
        <taxon>Arthropoda</taxon>
        <taxon>Crustacea</taxon>
        <taxon>Multicrustacea</taxon>
        <taxon>Malacostraca</taxon>
        <taxon>Eumalacostraca</taxon>
        <taxon>Eucarida</taxon>
        <taxon>Decapoda</taxon>
        <taxon>Pleocyemata</taxon>
        <taxon>Astacidea</taxon>
        <taxon>Parastacoidea</taxon>
        <taxon>Parastacidae</taxon>
        <taxon>Cherax</taxon>
    </lineage>
</organism>
<dbReference type="AlphaFoldDB" id="A0AAW0XZM3"/>
<sequence length="194" mass="21247">RSLSPSRGSRGGYAESATVYIHRLTQSCYIRESTGRMKWQECCRIHPLIQSLILSVLGTVPALVVLVLLFHNPACSFRGFSLFVAFSVLCACVSILLAQYRLMTHKTQSEDAESGGDAGETSVTTDAPPKYDTVVGKPPPYSHLYTSAEACYLPVYHTPQHTDGDTTLTSEEEETTRDTDPPPYSEVSKTIAPV</sequence>
<dbReference type="Proteomes" id="UP001445076">
    <property type="component" value="Unassembled WGS sequence"/>
</dbReference>